<dbReference type="AlphaFoldDB" id="A0A1I2L4T1"/>
<keyword evidence="2" id="KW-1185">Reference proteome</keyword>
<dbReference type="Proteomes" id="UP000182135">
    <property type="component" value="Unassembled WGS sequence"/>
</dbReference>
<dbReference type="RefSeq" id="WP_074845210.1">
    <property type="nucleotide sequence ID" value="NZ_CP076620.1"/>
</dbReference>
<evidence type="ECO:0000313" key="2">
    <source>
        <dbReference type="Proteomes" id="UP000182135"/>
    </source>
</evidence>
<sequence length="343" mass="39513">MQKEISGRGRLLDENGELLQKGYAKKLLLDYDRTNIKARGYRIKEWDYYLIYNDDFGVAFTIADNSYMALLSVSLLDFKNTFYKTTSIIKPFTFGKLKLPATSKIGDVSYKDKRIEIEFLNDALSRRINCRMKNFDGDKDFECNLVLTENGKESMVIATPFEEDKKAFYYNQKINCMDVEGKAVYNDRTYTFSKGNSFGTLDWGRGVWTYKNTWYWGSASGIVNGKNFGFNIGYGFGDTSNASENMIFYDGKANKLDEVTFNIPQNGEIYNYMSPWTFASNDGRFEMDFIPILDRKDYSSVGIISSNQHQVFGRFTGKVVLDDETTIEVRDLLGFAERVVNKW</sequence>
<dbReference type="OrthoDB" id="9762066at2"/>
<proteinExistence type="predicted"/>
<gene>
    <name evidence="1" type="ORF">SAMN04487885_108118</name>
</gene>
<dbReference type="PANTHER" id="PTHR35868:SF3">
    <property type="entry name" value="DUF2804 DOMAIN-CONTAINING PROTEIN"/>
    <property type="match status" value="1"/>
</dbReference>
<dbReference type="Pfam" id="PF10974">
    <property type="entry name" value="DUF2804"/>
    <property type="match status" value="1"/>
</dbReference>
<dbReference type="PANTHER" id="PTHR35868">
    <property type="entry name" value="DUF2804 DOMAIN-CONTAINING PROTEIN-RELATED"/>
    <property type="match status" value="1"/>
</dbReference>
<dbReference type="STRING" id="1529.SAMN04487885_108118"/>
<organism evidence="1 2">
    <name type="scientific">Clostridium cadaveris</name>
    <dbReference type="NCBI Taxonomy" id="1529"/>
    <lineage>
        <taxon>Bacteria</taxon>
        <taxon>Bacillati</taxon>
        <taxon>Bacillota</taxon>
        <taxon>Clostridia</taxon>
        <taxon>Eubacteriales</taxon>
        <taxon>Clostridiaceae</taxon>
        <taxon>Clostridium</taxon>
    </lineage>
</organism>
<name>A0A1I2L4T1_9CLOT</name>
<reference evidence="1 2" key="1">
    <citation type="submission" date="2016-10" db="EMBL/GenBank/DDBJ databases">
        <authorList>
            <person name="de Groot N.N."/>
        </authorList>
    </citation>
    <scope>NUCLEOTIDE SEQUENCE [LARGE SCALE GENOMIC DNA]</scope>
    <source>
        <strain evidence="1 2">NLAE-zl-G419</strain>
    </source>
</reference>
<dbReference type="InterPro" id="IPR021243">
    <property type="entry name" value="DUF2804"/>
</dbReference>
<protein>
    <recommendedName>
        <fullName evidence="3">DUF2804 domain-containing protein</fullName>
    </recommendedName>
</protein>
<dbReference type="eggNOG" id="COG3250">
    <property type="taxonomic scope" value="Bacteria"/>
</dbReference>
<evidence type="ECO:0008006" key="3">
    <source>
        <dbReference type="Google" id="ProtNLM"/>
    </source>
</evidence>
<evidence type="ECO:0000313" key="1">
    <source>
        <dbReference type="EMBL" id="SFF73558.1"/>
    </source>
</evidence>
<dbReference type="GeneID" id="90546071"/>
<dbReference type="EMBL" id="FOOE01000008">
    <property type="protein sequence ID" value="SFF73558.1"/>
    <property type="molecule type" value="Genomic_DNA"/>
</dbReference>
<accession>A0A1I2L4T1</accession>